<evidence type="ECO:0000313" key="2">
    <source>
        <dbReference type="Proteomes" id="UP000789833"/>
    </source>
</evidence>
<gene>
    <name evidence="1" type="ORF">BACCIP111883_00948</name>
</gene>
<keyword evidence="2" id="KW-1185">Reference proteome</keyword>
<accession>A0ABN8A4Z8</accession>
<sequence length="174" mass="20000">MFRAMINGNGKQRAAYTAIMQLNILSDLKEYNPTLCGTIPIGIDIEGSDLDIIMEVHDLETFAARLQALYKDKEAFQLKRTVIRGKEVVKANFHFNEFEFELFGQAQPVQEQYAYLHMMIENECMKKMPSLKAEIITLKKQGFKTEPAFCKVLGIKGDPYDGLITYWETEGRFN</sequence>
<comment type="caution">
    <text evidence="1">The sequence shown here is derived from an EMBL/GenBank/DDBJ whole genome shotgun (WGS) entry which is preliminary data.</text>
</comment>
<evidence type="ECO:0000313" key="1">
    <source>
        <dbReference type="EMBL" id="CAG9620180.1"/>
    </source>
</evidence>
<dbReference type="InterPro" id="IPR025365">
    <property type="entry name" value="DUF4269"/>
</dbReference>
<protein>
    <recommendedName>
        <fullName evidence="3">DUF4269 domain-containing protein</fullName>
    </recommendedName>
</protein>
<organism evidence="1 2">
    <name type="scientific">Sutcliffiella rhizosphaerae</name>
    <dbReference type="NCBI Taxonomy" id="2880967"/>
    <lineage>
        <taxon>Bacteria</taxon>
        <taxon>Bacillati</taxon>
        <taxon>Bacillota</taxon>
        <taxon>Bacilli</taxon>
        <taxon>Bacillales</taxon>
        <taxon>Bacillaceae</taxon>
        <taxon>Sutcliffiella</taxon>
    </lineage>
</organism>
<dbReference type="EMBL" id="CAKJTJ010000003">
    <property type="protein sequence ID" value="CAG9620180.1"/>
    <property type="molecule type" value="Genomic_DNA"/>
</dbReference>
<dbReference type="Proteomes" id="UP000789833">
    <property type="component" value="Unassembled WGS sequence"/>
</dbReference>
<reference evidence="1 2" key="1">
    <citation type="submission" date="2021-10" db="EMBL/GenBank/DDBJ databases">
        <authorList>
            <person name="Criscuolo A."/>
        </authorList>
    </citation>
    <scope>NUCLEOTIDE SEQUENCE [LARGE SCALE GENOMIC DNA]</scope>
    <source>
        <strain evidence="2">CIP 111883</strain>
    </source>
</reference>
<name>A0ABN8A4Z8_9BACI</name>
<evidence type="ECO:0008006" key="3">
    <source>
        <dbReference type="Google" id="ProtNLM"/>
    </source>
</evidence>
<proteinExistence type="predicted"/>
<dbReference type="Pfam" id="PF14091">
    <property type="entry name" value="DUF4269"/>
    <property type="match status" value="1"/>
</dbReference>